<dbReference type="OrthoDB" id="9808689at2"/>
<feature type="domain" description="Mce/MlaD" evidence="2">
    <location>
        <begin position="39"/>
        <end position="115"/>
    </location>
</feature>
<dbReference type="PANTHER" id="PTHR36698:SF2">
    <property type="entry name" value="MCE_MLAD DOMAIN-CONTAINING PROTEIN"/>
    <property type="match status" value="1"/>
</dbReference>
<evidence type="ECO:0000259" key="2">
    <source>
        <dbReference type="Pfam" id="PF02470"/>
    </source>
</evidence>
<proteinExistence type="predicted"/>
<dbReference type="Pfam" id="PF02470">
    <property type="entry name" value="MlaD"/>
    <property type="match status" value="1"/>
</dbReference>
<feature type="transmembrane region" description="Helical" evidence="1">
    <location>
        <begin position="7"/>
        <end position="29"/>
    </location>
</feature>
<comment type="caution">
    <text evidence="3">The sequence shown here is derived from an EMBL/GenBank/DDBJ whole genome shotgun (WGS) entry which is preliminary data.</text>
</comment>
<dbReference type="AlphaFoldDB" id="A0A2T7FWU1"/>
<evidence type="ECO:0000313" key="3">
    <source>
        <dbReference type="EMBL" id="PVA06645.1"/>
    </source>
</evidence>
<evidence type="ECO:0000256" key="1">
    <source>
        <dbReference type="SAM" id="Phobius"/>
    </source>
</evidence>
<reference evidence="3 4" key="1">
    <citation type="submission" date="2018-04" db="EMBL/GenBank/DDBJ databases">
        <title>Pelagivirga bohaiensis gen. nov., sp. nov., a bacterium isolated from the Bohai Sea.</title>
        <authorList>
            <person name="Ji X."/>
        </authorList>
    </citation>
    <scope>NUCLEOTIDE SEQUENCE [LARGE SCALE GENOMIC DNA]</scope>
    <source>
        <strain evidence="3 4">BH-SD16</strain>
    </source>
</reference>
<dbReference type="Proteomes" id="UP000244817">
    <property type="component" value="Unassembled WGS sequence"/>
</dbReference>
<evidence type="ECO:0000313" key="4">
    <source>
        <dbReference type="Proteomes" id="UP000244817"/>
    </source>
</evidence>
<keyword evidence="1" id="KW-1133">Transmembrane helix</keyword>
<keyword evidence="4" id="KW-1185">Reference proteome</keyword>
<dbReference type="RefSeq" id="WP_108640803.1">
    <property type="nucleotide sequence ID" value="NZ_QCYG01000005.1"/>
</dbReference>
<keyword evidence="1" id="KW-0812">Transmembrane</keyword>
<dbReference type="InterPro" id="IPR003399">
    <property type="entry name" value="Mce/MlaD"/>
</dbReference>
<protein>
    <submittedName>
        <fullName evidence="3">MCE family protein</fullName>
    </submittedName>
</protein>
<sequence>METKANYILIGAFTLAGAVGIVAMLLWFARIELDRQFDYYDVRFTSVSGLSEASDVRFSGLPVGQVVDVRLAPVRDGTILVRVEVDSATPVRTDSVATIEAQGVTGVSFVQIGPGTPEAALLEPTEEMPVPEIEAGRSIIQSLSEDAPALIEETLQIARDLGEVLGSNQGRIERILRNVEDASATFATALEDFSNVAGSVSAFATEIGNFNDTLDSLSDDLEGLLQTSETSIASFGALSYEAETLLITGTETLEQAQGTIAATESFIKDDLSATTESLRTTVADLQTTINTVATDARGLIETFDATGTAATARLTEAEATLTAVEDVLARVSETATTIDGAAARFDRLLETEGAPLLSETRAAVADATSAIASISEVAQTDLPTIVEDIRTATATASRVITQVGEDLSNASGRIDGLSLSAAATLSQITATFKNANITLDAIDSAVATGDVALAAAERAFSGADRVINEDIDGLITGLETSISSLNAAIAQVSDDIPEISQGLRSASTSAQQAFDGLNRVVGAAGPSITTFTEDGLPLFTRLADEARALIRNLDRLTAQIQRDPARFFLDRQTPEYQR</sequence>
<accession>A0A2T7FWU1</accession>
<organism evidence="3 4">
    <name type="scientific">Thalassorhabdomicrobium marinisediminis</name>
    <dbReference type="NCBI Taxonomy" id="2170577"/>
    <lineage>
        <taxon>Bacteria</taxon>
        <taxon>Pseudomonadati</taxon>
        <taxon>Pseudomonadota</taxon>
        <taxon>Alphaproteobacteria</taxon>
        <taxon>Rhodobacterales</taxon>
        <taxon>Paracoccaceae</taxon>
        <taxon>Thalassorhabdomicrobium</taxon>
    </lineage>
</organism>
<dbReference type="EMBL" id="QCYG01000005">
    <property type="protein sequence ID" value="PVA06645.1"/>
    <property type="molecule type" value="Genomic_DNA"/>
</dbReference>
<gene>
    <name evidence="3" type="ORF">DC363_08935</name>
</gene>
<name>A0A2T7FWU1_9RHOB</name>
<keyword evidence="1" id="KW-0472">Membrane</keyword>
<dbReference type="PANTHER" id="PTHR36698">
    <property type="entry name" value="BLL5892 PROTEIN"/>
    <property type="match status" value="1"/>
</dbReference>